<evidence type="ECO:0000313" key="2">
    <source>
        <dbReference type="Proteomes" id="UP001341281"/>
    </source>
</evidence>
<dbReference type="AlphaFoldDB" id="A0AAQ3WKW4"/>
<accession>A0AAQ3WKW4</accession>
<organism evidence="1 2">
    <name type="scientific">Paspalum notatum var. saurae</name>
    <dbReference type="NCBI Taxonomy" id="547442"/>
    <lineage>
        <taxon>Eukaryota</taxon>
        <taxon>Viridiplantae</taxon>
        <taxon>Streptophyta</taxon>
        <taxon>Embryophyta</taxon>
        <taxon>Tracheophyta</taxon>
        <taxon>Spermatophyta</taxon>
        <taxon>Magnoliopsida</taxon>
        <taxon>Liliopsida</taxon>
        <taxon>Poales</taxon>
        <taxon>Poaceae</taxon>
        <taxon>PACMAD clade</taxon>
        <taxon>Panicoideae</taxon>
        <taxon>Andropogonodae</taxon>
        <taxon>Paspaleae</taxon>
        <taxon>Paspalinae</taxon>
        <taxon>Paspalum</taxon>
    </lineage>
</organism>
<keyword evidence="2" id="KW-1185">Reference proteome</keyword>
<sequence>MQEYCAFDSRRHRMGKKRQLYQDVVRHVAAGAIAGKEEAGGVPVLREPLVFRRRGPLESGPGVVVGGWDRVLGGEAVLDGDGQDAGRGGEGRDVAVVHPRDCGLDQEGAAVEEDEDGEFLGRGNAARTEAGKEESHGEAVAGVEDDVLGRDARRRVEAGGHTRRAVKAVHLAAPVDAEGVAVNHYLVVHGRGRSKRLVQLCGAKPTAGTPRAA</sequence>
<proteinExistence type="predicted"/>
<protein>
    <submittedName>
        <fullName evidence="1">Uncharacterized protein</fullName>
    </submittedName>
</protein>
<dbReference type="EMBL" id="CP144747">
    <property type="protein sequence ID" value="WVZ65216.1"/>
    <property type="molecule type" value="Genomic_DNA"/>
</dbReference>
<reference evidence="1 2" key="1">
    <citation type="submission" date="2024-02" db="EMBL/GenBank/DDBJ databases">
        <title>High-quality chromosome-scale genome assembly of Pensacola bahiagrass (Paspalum notatum Flugge var. saurae).</title>
        <authorList>
            <person name="Vega J.M."/>
            <person name="Podio M."/>
            <person name="Orjuela J."/>
            <person name="Siena L.A."/>
            <person name="Pessino S.C."/>
            <person name="Combes M.C."/>
            <person name="Mariac C."/>
            <person name="Albertini E."/>
            <person name="Pupilli F."/>
            <person name="Ortiz J.P.A."/>
            <person name="Leblanc O."/>
        </authorList>
    </citation>
    <scope>NUCLEOTIDE SEQUENCE [LARGE SCALE GENOMIC DNA]</scope>
    <source>
        <strain evidence="1">R1</strain>
        <tissue evidence="1">Leaf</tissue>
    </source>
</reference>
<dbReference type="Proteomes" id="UP001341281">
    <property type="component" value="Chromosome 03"/>
</dbReference>
<evidence type="ECO:0000313" key="1">
    <source>
        <dbReference type="EMBL" id="WVZ65216.1"/>
    </source>
</evidence>
<name>A0AAQ3WKW4_PASNO</name>
<gene>
    <name evidence="1" type="ORF">U9M48_014618</name>
</gene>